<accession>G0WCG7</accession>
<dbReference type="OMA" id="ELACNER"/>
<keyword evidence="13" id="KW-1185">Reference proteome</keyword>
<evidence type="ECO:0000313" key="13">
    <source>
        <dbReference type="Proteomes" id="UP000000689"/>
    </source>
</evidence>
<evidence type="ECO:0000256" key="5">
    <source>
        <dbReference type="ARBA" id="ARBA00022490"/>
    </source>
</evidence>
<dbReference type="GO" id="GO:0043022">
    <property type="term" value="F:ribosome binding"/>
    <property type="evidence" value="ECO:0007669"/>
    <property type="project" value="TreeGrafter"/>
</dbReference>
<dbReference type="InterPro" id="IPR011990">
    <property type="entry name" value="TPR-like_helical_dom_sf"/>
</dbReference>
<dbReference type="AlphaFoldDB" id="G0WCG7"/>
<evidence type="ECO:0000256" key="6">
    <source>
        <dbReference type="ARBA" id="ARBA00022824"/>
    </source>
</evidence>
<proteinExistence type="inferred from homology"/>
<dbReference type="GeneID" id="11499217"/>
<comment type="function">
    <text evidence="9">Component of the signal recognition particle (SRP) complex, a ribonucleoprotein complex that mediates the cotranslational targeting of secretory and membrane proteins to the endoplasmic reticulum (ER).</text>
</comment>
<dbReference type="Pfam" id="PF08492">
    <property type="entry name" value="SRP72"/>
    <property type="match status" value="1"/>
</dbReference>
<keyword evidence="8 9" id="KW-0687">Ribonucleoprotein</keyword>
<evidence type="ECO:0000256" key="7">
    <source>
        <dbReference type="ARBA" id="ARBA00023135"/>
    </source>
</evidence>
<dbReference type="KEGG" id="ndi:NDAI_0F01590"/>
<feature type="compositionally biased region" description="Polar residues" evidence="10">
    <location>
        <begin position="611"/>
        <end position="621"/>
    </location>
</feature>
<comment type="similarity">
    <text evidence="3 9">Belongs to the SRP72 family.</text>
</comment>
<evidence type="ECO:0000256" key="8">
    <source>
        <dbReference type="ARBA" id="ARBA00023274"/>
    </source>
</evidence>
<protein>
    <recommendedName>
        <fullName evidence="4 9">Signal recognition particle subunit SRP72</fullName>
    </recommendedName>
</protein>
<dbReference type="InterPro" id="IPR013699">
    <property type="entry name" value="Signal_recog_part_SRP72_RNA-bd"/>
</dbReference>
<feature type="compositionally biased region" description="Basic residues" evidence="10">
    <location>
        <begin position="644"/>
        <end position="654"/>
    </location>
</feature>
<dbReference type="SUPFAM" id="SSF48452">
    <property type="entry name" value="TPR-like"/>
    <property type="match status" value="1"/>
</dbReference>
<gene>
    <name evidence="12" type="primary">NDAI0F01590</name>
    <name evidence="12" type="ordered locus">NDAI_0F01590</name>
</gene>
<dbReference type="GO" id="GO:0006614">
    <property type="term" value="P:SRP-dependent cotranslational protein targeting to membrane"/>
    <property type="evidence" value="ECO:0007669"/>
    <property type="project" value="UniProtKB-UniRule"/>
</dbReference>
<dbReference type="Proteomes" id="UP000000689">
    <property type="component" value="Chromosome 6"/>
</dbReference>
<evidence type="ECO:0000256" key="4">
    <source>
        <dbReference type="ARBA" id="ARBA00018350"/>
    </source>
</evidence>
<organism evidence="12 13">
    <name type="scientific">Naumovozyma dairenensis (strain ATCC 10597 / BCRC 20456 / CBS 421 / NBRC 0211 / NRRL Y-12639)</name>
    <name type="common">Saccharomyces dairenensis</name>
    <dbReference type="NCBI Taxonomy" id="1071378"/>
    <lineage>
        <taxon>Eukaryota</taxon>
        <taxon>Fungi</taxon>
        <taxon>Dikarya</taxon>
        <taxon>Ascomycota</taxon>
        <taxon>Saccharomycotina</taxon>
        <taxon>Saccharomycetes</taxon>
        <taxon>Saccharomycetales</taxon>
        <taxon>Saccharomycetaceae</taxon>
        <taxon>Naumovozyma</taxon>
    </lineage>
</organism>
<dbReference type="InterPro" id="IPR026270">
    <property type="entry name" value="SRP72"/>
</dbReference>
<evidence type="ECO:0000256" key="9">
    <source>
        <dbReference type="PIRNR" id="PIRNR038922"/>
    </source>
</evidence>
<dbReference type="Gene3D" id="1.25.40.10">
    <property type="entry name" value="Tetratricopeptide repeat domain"/>
    <property type="match status" value="1"/>
</dbReference>
<evidence type="ECO:0000313" key="12">
    <source>
        <dbReference type="EMBL" id="CCD25478.1"/>
    </source>
</evidence>
<comment type="subcellular location">
    <subcellularLocation>
        <location evidence="2 9">Cytoplasm</location>
    </subcellularLocation>
    <subcellularLocation>
        <location evidence="1">Endoplasmic reticulum</location>
    </subcellularLocation>
</comment>
<reference evidence="12 13" key="1">
    <citation type="journal article" date="2011" name="Proc. Natl. Acad. Sci. U.S.A.">
        <title>Evolutionary erosion of yeast sex chromosomes by mating-type switching accidents.</title>
        <authorList>
            <person name="Gordon J.L."/>
            <person name="Armisen D."/>
            <person name="Proux-Wera E."/>
            <person name="Oheigeartaigh S.S."/>
            <person name="Byrne K.P."/>
            <person name="Wolfe K.H."/>
        </authorList>
    </citation>
    <scope>NUCLEOTIDE SEQUENCE [LARGE SCALE GENOMIC DNA]</scope>
    <source>
        <strain evidence="13">ATCC 10597 / BCRC 20456 / CBS 421 / NBRC 0211 / NRRL Y-12639</strain>
    </source>
</reference>
<feature type="domain" description="Signal recognition particle SRP72 subunit RNA-binding" evidence="11">
    <location>
        <begin position="545"/>
        <end position="605"/>
    </location>
</feature>
<dbReference type="EMBL" id="HE580272">
    <property type="protein sequence ID" value="CCD25478.1"/>
    <property type="molecule type" value="Genomic_DNA"/>
</dbReference>
<evidence type="ECO:0000256" key="3">
    <source>
        <dbReference type="ARBA" id="ARBA00007676"/>
    </source>
</evidence>
<evidence type="ECO:0000259" key="11">
    <source>
        <dbReference type="Pfam" id="PF08492"/>
    </source>
</evidence>
<dbReference type="PIRSF" id="PIRSF038922">
    <property type="entry name" value="SRP72"/>
    <property type="match status" value="1"/>
</dbReference>
<evidence type="ECO:0000256" key="2">
    <source>
        <dbReference type="ARBA" id="ARBA00004496"/>
    </source>
</evidence>
<keyword evidence="7 9" id="KW-0733">Signal recognition particle</keyword>
<keyword evidence="6" id="KW-0256">Endoplasmic reticulum</keyword>
<sequence>MAQDNLTNLLSQLSVQSAQSEHTKAEQTCQQLLNSGCTNPGDILKNLLVSIIKQDKYEHAITVLQKFKHIDEKYGNKVVLEKLYIYYKLNQVQKFEKLFNSRYPDGVSHLIKSNKANQTQTKRGVLHVRAQFCYRNGQYDESYMIYNYLASTNDDNSYDNTLELACNERVPLSTKPNLSTLSPLVTQLSEESYDLLYNEAIILTTKEEFDQSISLLEKALSMAKNEGYESDIVSIQLQLAYVYQLMANKGESKDILNELLSKVEPGSVFHILAKNNIQSFIDFSKYSTNFNLILRDINFEKANSLNLQNFTFEQWSMIQRNYLFLKLFNNNSLNPHSSLLSRTLHNYSKLVDNIALETYKTQSKKTYHHALTMINSSTGGSTIGFVLLTLQLLIVEKQWDNAIRLSELFLNKSLEKSSSTLLDESIKILSYILFELYGITNRSNSKYCLLQKLFYFVNEPNVSDDSSFWTHVGFQFLPLGSTKEARKIFRQISLYSNDNDDKVSLIKDFLSNESFDINKGAEIVSNVDVESLIAQGIDPLLSSDKKKINRTVINKITKEKLLIKHKKRKAQKLKKFLKSHNVDLSSKPPSNERWIPLRDRSTYRPKRRQQHQAVKQTQGSIINKKAEQALDISKKTTPKPKSSNAKKNKKKGRR</sequence>
<name>G0WCG7_NAUDC</name>
<dbReference type="HOGENOM" id="CLU_013808_4_0_1"/>
<dbReference type="PANTHER" id="PTHR14094">
    <property type="entry name" value="SIGNAL RECOGNITION PARTICLE 72"/>
    <property type="match status" value="1"/>
</dbReference>
<dbReference type="STRING" id="1071378.G0WCG7"/>
<dbReference type="PANTHER" id="PTHR14094:SF9">
    <property type="entry name" value="SIGNAL RECOGNITION PARTICLE SUBUNIT SRP72"/>
    <property type="match status" value="1"/>
</dbReference>
<evidence type="ECO:0000256" key="1">
    <source>
        <dbReference type="ARBA" id="ARBA00004240"/>
    </source>
</evidence>
<keyword evidence="5 9" id="KW-0963">Cytoplasm</keyword>
<dbReference type="eggNOG" id="KOG2376">
    <property type="taxonomic scope" value="Eukaryota"/>
</dbReference>
<feature type="region of interest" description="Disordered" evidence="10">
    <location>
        <begin position="578"/>
        <end position="654"/>
    </location>
</feature>
<dbReference type="GO" id="GO:0008312">
    <property type="term" value="F:7S RNA binding"/>
    <property type="evidence" value="ECO:0007669"/>
    <property type="project" value="InterPro"/>
</dbReference>
<feature type="compositionally biased region" description="Basic and acidic residues" evidence="10">
    <location>
        <begin position="624"/>
        <end position="634"/>
    </location>
</feature>
<dbReference type="RefSeq" id="XP_003670721.1">
    <property type="nucleotide sequence ID" value="XM_003670673.1"/>
</dbReference>
<dbReference type="GO" id="GO:0005786">
    <property type="term" value="C:signal recognition particle, endoplasmic reticulum targeting"/>
    <property type="evidence" value="ECO:0007669"/>
    <property type="project" value="UniProtKB-UniRule"/>
</dbReference>
<dbReference type="GO" id="GO:0005783">
    <property type="term" value="C:endoplasmic reticulum"/>
    <property type="evidence" value="ECO:0007669"/>
    <property type="project" value="UniProtKB-SubCell"/>
</dbReference>
<dbReference type="OrthoDB" id="5421607at2759"/>
<evidence type="ECO:0000256" key="10">
    <source>
        <dbReference type="SAM" id="MobiDB-lite"/>
    </source>
</evidence>